<gene>
    <name evidence="2" type="ORF">ACFR9U_13880</name>
</gene>
<proteinExistence type="predicted"/>
<feature type="compositionally biased region" description="Acidic residues" evidence="1">
    <location>
        <begin position="28"/>
        <end position="62"/>
    </location>
</feature>
<dbReference type="EMBL" id="JBHUDJ010000008">
    <property type="protein sequence ID" value="MFD1588069.1"/>
    <property type="molecule type" value="Genomic_DNA"/>
</dbReference>
<dbReference type="PROSITE" id="PS51257">
    <property type="entry name" value="PROKAR_LIPOPROTEIN"/>
    <property type="match status" value="1"/>
</dbReference>
<name>A0ABD6CDJ3_9EURY</name>
<dbReference type="RefSeq" id="WP_247381885.1">
    <property type="nucleotide sequence ID" value="NZ_JALLGV010000012.1"/>
</dbReference>
<dbReference type="Proteomes" id="UP001597119">
    <property type="component" value="Unassembled WGS sequence"/>
</dbReference>
<evidence type="ECO:0000256" key="1">
    <source>
        <dbReference type="SAM" id="MobiDB-lite"/>
    </source>
</evidence>
<dbReference type="AlphaFoldDB" id="A0ABD6CDJ3"/>
<feature type="region of interest" description="Disordered" evidence="1">
    <location>
        <begin position="21"/>
        <end position="62"/>
    </location>
</feature>
<comment type="caution">
    <text evidence="2">The sequence shown here is derived from an EMBL/GenBank/DDBJ whole genome shotgun (WGS) entry which is preliminary data.</text>
</comment>
<keyword evidence="3" id="KW-1185">Reference proteome</keyword>
<evidence type="ECO:0000313" key="2">
    <source>
        <dbReference type="EMBL" id="MFD1588069.1"/>
    </source>
</evidence>
<sequence length="62" mass="6305">MPRQLQRRRFAQLGAIALLGFAGCGSPGEEEGEDGDGENGGGDDGEGDGGGEEEDALAPDNR</sequence>
<organism evidence="2 3">
    <name type="scientific">Halorientalis brevis</name>
    <dbReference type="NCBI Taxonomy" id="1126241"/>
    <lineage>
        <taxon>Archaea</taxon>
        <taxon>Methanobacteriati</taxon>
        <taxon>Methanobacteriota</taxon>
        <taxon>Stenosarchaea group</taxon>
        <taxon>Halobacteria</taxon>
        <taxon>Halobacteriales</taxon>
        <taxon>Haloarculaceae</taxon>
        <taxon>Halorientalis</taxon>
    </lineage>
</organism>
<protein>
    <submittedName>
        <fullName evidence="2">Uncharacterized protein</fullName>
    </submittedName>
</protein>
<reference evidence="2 3" key="1">
    <citation type="journal article" date="2019" name="Int. J. Syst. Evol. Microbiol.">
        <title>The Global Catalogue of Microorganisms (GCM) 10K type strain sequencing project: providing services to taxonomists for standard genome sequencing and annotation.</title>
        <authorList>
            <consortium name="The Broad Institute Genomics Platform"/>
            <consortium name="The Broad Institute Genome Sequencing Center for Infectious Disease"/>
            <person name="Wu L."/>
            <person name="Ma J."/>
        </authorList>
    </citation>
    <scope>NUCLEOTIDE SEQUENCE [LARGE SCALE GENOMIC DNA]</scope>
    <source>
        <strain evidence="2 3">CGMCC 1.12125</strain>
    </source>
</reference>
<evidence type="ECO:0000313" key="3">
    <source>
        <dbReference type="Proteomes" id="UP001597119"/>
    </source>
</evidence>
<accession>A0ABD6CDJ3</accession>